<evidence type="ECO:0000256" key="3">
    <source>
        <dbReference type="ARBA" id="ARBA00022833"/>
    </source>
</evidence>
<evidence type="ECO:0000256" key="1">
    <source>
        <dbReference type="ARBA" id="ARBA00022723"/>
    </source>
</evidence>
<evidence type="ECO:0000256" key="2">
    <source>
        <dbReference type="ARBA" id="ARBA00022771"/>
    </source>
</evidence>
<organism evidence="7 8">
    <name type="scientific">Dillenia turbinata</name>
    <dbReference type="NCBI Taxonomy" id="194707"/>
    <lineage>
        <taxon>Eukaryota</taxon>
        <taxon>Viridiplantae</taxon>
        <taxon>Streptophyta</taxon>
        <taxon>Embryophyta</taxon>
        <taxon>Tracheophyta</taxon>
        <taxon>Spermatophyta</taxon>
        <taxon>Magnoliopsida</taxon>
        <taxon>eudicotyledons</taxon>
        <taxon>Gunneridae</taxon>
        <taxon>Pentapetalae</taxon>
        <taxon>Dilleniales</taxon>
        <taxon>Dilleniaceae</taxon>
        <taxon>Dillenia</taxon>
    </lineage>
</organism>
<evidence type="ECO:0000256" key="5">
    <source>
        <dbReference type="SAM" id="MobiDB-lite"/>
    </source>
</evidence>
<feature type="domain" description="SBP-type" evidence="6">
    <location>
        <begin position="87"/>
        <end position="173"/>
    </location>
</feature>
<dbReference type="SUPFAM" id="SSF103612">
    <property type="entry name" value="SBT domain"/>
    <property type="match status" value="1"/>
</dbReference>
<comment type="caution">
    <text evidence="7">The sequence shown here is derived from an EMBL/GenBank/DDBJ whole genome shotgun (WGS) entry which is preliminary data.</text>
</comment>
<dbReference type="AlphaFoldDB" id="A0AAN8VNZ6"/>
<protein>
    <submittedName>
        <fullName evidence="7">SBP domain</fullName>
    </submittedName>
</protein>
<evidence type="ECO:0000256" key="4">
    <source>
        <dbReference type="PROSITE-ProRule" id="PRU00470"/>
    </source>
</evidence>
<reference evidence="7 8" key="1">
    <citation type="submission" date="2023-12" db="EMBL/GenBank/DDBJ databases">
        <title>A high-quality genome assembly for Dillenia turbinata (Dilleniales).</title>
        <authorList>
            <person name="Chanderbali A."/>
        </authorList>
    </citation>
    <scope>NUCLEOTIDE SEQUENCE [LARGE SCALE GENOMIC DNA]</scope>
    <source>
        <strain evidence="7">LSX21</strain>
        <tissue evidence="7">Leaf</tissue>
    </source>
</reference>
<dbReference type="PANTHER" id="PTHR31251">
    <property type="entry name" value="SQUAMOSA PROMOTER-BINDING-LIKE PROTEIN 4"/>
    <property type="match status" value="1"/>
</dbReference>
<dbReference type="Gene3D" id="4.10.1100.10">
    <property type="entry name" value="Transcription factor, SBP-box domain"/>
    <property type="match status" value="1"/>
</dbReference>
<accession>A0AAN8VNZ6</accession>
<sequence length="356" mass="39502">MDHNSKETSWGFTKLEEESINNSNPLAGAEKITMEESLVDLKLGGLESIGDMTTDWWKESCFSSMASSLSPSRSSKRARLPVNGAQPILCSVDGCHADLTKYRDYADLTKCRDYHPRHKVCEVHSKTSRVSIKGQEQRFCQQCSRFHSLVEFDEGKRSCRKHLDGHNRRQRKPHPEPVSTSGGRFLPSYQGLPFLAGTVKAELDAMLQNNQHQYNFLKRQSSFVGSLSPSYKEGKQFPFLQEGASSPSAVHGVSSCQTPLSTNFSSSNYGSSRKIFVDDLNQVMDSDCAPSLLSSLAARTVKLGMRHIVQSDPNLLTQHLISSTHYNCLNHQYNCSHGKDNEPSVFATGESSASGL</sequence>
<dbReference type="PROSITE" id="PS51141">
    <property type="entry name" value="ZF_SBP"/>
    <property type="match status" value="1"/>
</dbReference>
<keyword evidence="3" id="KW-0862">Zinc</keyword>
<name>A0AAN8VNZ6_9MAGN</name>
<feature type="region of interest" description="Disordered" evidence="5">
    <location>
        <begin position="162"/>
        <end position="185"/>
    </location>
</feature>
<keyword evidence="8" id="KW-1185">Reference proteome</keyword>
<dbReference type="GO" id="GO:0003677">
    <property type="term" value="F:DNA binding"/>
    <property type="evidence" value="ECO:0007669"/>
    <property type="project" value="InterPro"/>
</dbReference>
<gene>
    <name evidence="7" type="ORF">RJ641_002585</name>
</gene>
<evidence type="ECO:0000259" key="6">
    <source>
        <dbReference type="PROSITE" id="PS51141"/>
    </source>
</evidence>
<dbReference type="EMBL" id="JBAMMX010000011">
    <property type="protein sequence ID" value="KAK6930792.1"/>
    <property type="molecule type" value="Genomic_DNA"/>
</dbReference>
<dbReference type="Pfam" id="PF03110">
    <property type="entry name" value="SBP"/>
    <property type="match status" value="1"/>
</dbReference>
<evidence type="ECO:0000313" key="7">
    <source>
        <dbReference type="EMBL" id="KAK6930792.1"/>
    </source>
</evidence>
<dbReference type="InterPro" id="IPR036893">
    <property type="entry name" value="SBP_sf"/>
</dbReference>
<evidence type="ECO:0000313" key="8">
    <source>
        <dbReference type="Proteomes" id="UP001370490"/>
    </source>
</evidence>
<keyword evidence="2 4" id="KW-0863">Zinc-finger</keyword>
<dbReference type="PANTHER" id="PTHR31251:SF208">
    <property type="entry name" value="SQUAMOSA PROMOTER-BINDING-LIKE PROTEIN 18"/>
    <property type="match status" value="1"/>
</dbReference>
<proteinExistence type="predicted"/>
<dbReference type="InterPro" id="IPR044817">
    <property type="entry name" value="SBP-like"/>
</dbReference>
<dbReference type="InterPro" id="IPR004333">
    <property type="entry name" value="SBP_dom"/>
</dbReference>
<keyword evidence="1" id="KW-0479">Metal-binding</keyword>
<dbReference type="Proteomes" id="UP001370490">
    <property type="component" value="Unassembled WGS sequence"/>
</dbReference>
<dbReference type="GO" id="GO:0005634">
    <property type="term" value="C:nucleus"/>
    <property type="evidence" value="ECO:0007669"/>
    <property type="project" value="InterPro"/>
</dbReference>
<dbReference type="GO" id="GO:0008270">
    <property type="term" value="F:zinc ion binding"/>
    <property type="evidence" value="ECO:0007669"/>
    <property type="project" value="UniProtKB-KW"/>
</dbReference>